<dbReference type="RefSeq" id="XP_044958138.1">
    <property type="nucleotide sequence ID" value="XM_045102203.1"/>
</dbReference>
<feature type="region of interest" description="Disordered" evidence="2">
    <location>
        <begin position="188"/>
        <end position="227"/>
    </location>
</feature>
<feature type="compositionally biased region" description="Pro residues" evidence="2">
    <location>
        <begin position="116"/>
        <end position="125"/>
    </location>
</feature>
<name>A0A8I6YKC6_HORVV</name>
<feature type="region of interest" description="Disordered" evidence="2">
    <location>
        <begin position="74"/>
        <end position="162"/>
    </location>
</feature>
<dbReference type="Gramene" id="HORVU.MOREX.r3.7HG0664460.1">
    <property type="protein sequence ID" value="HORVU.MOREX.r3.7HG0664460.1"/>
    <property type="gene ID" value="HORVU.MOREX.r3.7HG0664460"/>
</dbReference>
<reference evidence="5" key="1">
    <citation type="journal article" date="2012" name="Nature">
        <title>A physical, genetic and functional sequence assembly of the barley genome.</title>
        <authorList>
            <consortium name="The International Barley Genome Sequencing Consortium"/>
            <person name="Mayer K.F."/>
            <person name="Waugh R."/>
            <person name="Brown J.W."/>
            <person name="Schulman A."/>
            <person name="Langridge P."/>
            <person name="Platzer M."/>
            <person name="Fincher G.B."/>
            <person name="Muehlbauer G.J."/>
            <person name="Sato K."/>
            <person name="Close T.J."/>
            <person name="Wise R.P."/>
            <person name="Stein N."/>
        </authorList>
    </citation>
    <scope>NUCLEOTIDE SEQUENCE [LARGE SCALE GENOMIC DNA]</scope>
    <source>
        <strain evidence="5">cv. Morex</strain>
    </source>
</reference>
<protein>
    <recommendedName>
        <fullName evidence="3">SKI-interacting protein SKIP SNW domain-containing protein</fullName>
    </recommendedName>
</protein>
<evidence type="ECO:0000259" key="3">
    <source>
        <dbReference type="Pfam" id="PF02731"/>
    </source>
</evidence>
<feature type="domain" description="SKI-interacting protein SKIP SNW" evidence="3">
    <location>
        <begin position="65"/>
        <end position="194"/>
    </location>
</feature>
<dbReference type="GeneID" id="123409248"/>
<dbReference type="Pfam" id="PF02731">
    <property type="entry name" value="SKIP_SNW"/>
    <property type="match status" value="1"/>
</dbReference>
<dbReference type="Gramene" id="HORVU.MOREX.r2.7HG0551210.1">
    <property type="protein sequence ID" value="HORVU.MOREX.r2.7HG0551210.1"/>
    <property type="gene ID" value="HORVU.MOREX.r2.7HG0551210"/>
</dbReference>
<reference evidence="4" key="3">
    <citation type="submission" date="2022-01" db="UniProtKB">
        <authorList>
            <consortium name="EnsemblPlants"/>
        </authorList>
    </citation>
    <scope>IDENTIFICATION</scope>
    <source>
        <strain evidence="4">subsp. vulgare</strain>
    </source>
</reference>
<accession>A0A8I6YKC6</accession>
<reference evidence="4" key="2">
    <citation type="submission" date="2020-10" db="EMBL/GenBank/DDBJ databases">
        <authorList>
            <person name="Scholz U."/>
            <person name="Mascher M."/>
            <person name="Fiebig A."/>
        </authorList>
    </citation>
    <scope>NUCLEOTIDE SEQUENCE [LARGE SCALE GENOMIC DNA]</scope>
    <source>
        <strain evidence="4">cv. Morex</strain>
    </source>
</reference>
<evidence type="ECO:0000313" key="4">
    <source>
        <dbReference type="EnsemblPlants" id="HORVU.MOREX.r3.7HG0664460.1"/>
    </source>
</evidence>
<feature type="compositionally biased region" description="Basic residues" evidence="2">
    <location>
        <begin position="99"/>
        <end position="112"/>
    </location>
</feature>
<sequence length="256" mass="28525">MESGSKIACSFPGDADAIADDKAVEEATATLTKADMKEMMLLVRRFYAMLDGTDIQRRKRLRTTFAKYDPAHRSTAFNSGAAGRTVSQSEMPFNPLAQLRRRFRRRPPRPSRSRPLPVPSSPPRPLPRRDQDDWKVPPCVYNRQNPDKPQPASSGGAGKLDDQVDSNFARLSEALDAEEKEAREAFLIRNKSDKGSSGGTPGRAAAGKRERPAELEFDEPEQSDDPLDLDQFMSKFAGLGMEDFDIDQLLGSMHIR</sequence>
<feature type="compositionally biased region" description="Acidic residues" evidence="2">
    <location>
        <begin position="215"/>
        <end position="227"/>
    </location>
</feature>
<organism evidence="4 5">
    <name type="scientific">Hordeum vulgare subsp. vulgare</name>
    <name type="common">Domesticated barley</name>
    <dbReference type="NCBI Taxonomy" id="112509"/>
    <lineage>
        <taxon>Eukaryota</taxon>
        <taxon>Viridiplantae</taxon>
        <taxon>Streptophyta</taxon>
        <taxon>Embryophyta</taxon>
        <taxon>Tracheophyta</taxon>
        <taxon>Spermatophyta</taxon>
        <taxon>Magnoliopsida</taxon>
        <taxon>Liliopsida</taxon>
        <taxon>Poales</taxon>
        <taxon>Poaceae</taxon>
        <taxon>BOP clade</taxon>
        <taxon>Pooideae</taxon>
        <taxon>Triticodae</taxon>
        <taxon>Triticeae</taxon>
        <taxon>Hordeinae</taxon>
        <taxon>Hordeum</taxon>
    </lineage>
</organism>
<comment type="similarity">
    <text evidence="1">Belongs to the SNW family.</text>
</comment>
<proteinExistence type="inferred from homology"/>
<dbReference type="GO" id="GO:0000398">
    <property type="term" value="P:mRNA splicing, via spliceosome"/>
    <property type="evidence" value="ECO:0007669"/>
    <property type="project" value="InterPro"/>
</dbReference>
<evidence type="ECO:0000256" key="1">
    <source>
        <dbReference type="ARBA" id="ARBA00010197"/>
    </source>
</evidence>
<dbReference type="InterPro" id="IPR004015">
    <property type="entry name" value="SKI-int_prot_SKIP_SNW-dom"/>
</dbReference>
<dbReference type="GO" id="GO:0005681">
    <property type="term" value="C:spliceosomal complex"/>
    <property type="evidence" value="ECO:0007669"/>
    <property type="project" value="InterPro"/>
</dbReference>
<dbReference type="PANTHER" id="PTHR12096">
    <property type="entry name" value="NUCLEAR PROTEIN SKIP-RELATED"/>
    <property type="match status" value="1"/>
</dbReference>
<dbReference type="InterPro" id="IPR017862">
    <property type="entry name" value="SKI-int_prot_SKIP"/>
</dbReference>
<evidence type="ECO:0000313" key="5">
    <source>
        <dbReference type="Proteomes" id="UP000011116"/>
    </source>
</evidence>
<gene>
    <name evidence="4" type="primary">LOC123409248</name>
</gene>
<dbReference type="Proteomes" id="UP000011116">
    <property type="component" value="Chromosome 7H"/>
</dbReference>
<evidence type="ECO:0000256" key="2">
    <source>
        <dbReference type="SAM" id="MobiDB-lite"/>
    </source>
</evidence>
<dbReference type="AlphaFoldDB" id="A0A8I6YKC6"/>
<dbReference type="EnsemblPlants" id="HORVU.MOREX.r3.7HG0664460.1">
    <property type="protein sequence ID" value="HORVU.MOREX.r3.7HG0664460.1"/>
    <property type="gene ID" value="HORVU.MOREX.r3.7HG0664460"/>
</dbReference>
<keyword evidence="5" id="KW-1185">Reference proteome</keyword>
<dbReference type="SMR" id="A0A8I6YKC6"/>